<evidence type="ECO:0000313" key="3">
    <source>
        <dbReference type="EMBL" id="CDL36684.1"/>
    </source>
</evidence>
<dbReference type="InterPro" id="IPR050643">
    <property type="entry name" value="Periplasmic_pilus_chap"/>
</dbReference>
<dbReference type="EMBL" id="CBWP010000017">
    <property type="protein sequence ID" value="CDL36684.1"/>
    <property type="molecule type" value="Genomic_DNA"/>
</dbReference>
<reference evidence="3 4" key="1">
    <citation type="submission" date="2013-10" db="EMBL/GenBank/DDBJ databases">
        <title>Antibiotic resistance diversity of beta-lactamase producers in the General Hospital Vienna.</title>
        <authorList>
            <person name="Barisic I."/>
            <person name="Mitteregger D."/>
            <person name="Hirschl A.M."/>
            <person name="Noehammer C."/>
            <person name="Wiesinger-Mayr H."/>
        </authorList>
    </citation>
    <scope>NUCLEOTIDE SEQUENCE [LARGE SCALE GENOMIC DNA]</scope>
    <source>
        <strain evidence="3 4">ISC11</strain>
    </source>
</reference>
<sequence>MKPTFIVKGLLGLLSVCSVANATVSPDRTRIIFNETDKSVSIKLTNQSKTQPYLAQSWVEDKNNQKTREYISPLPPLVRLEAGEQTQVRLMGQPTLQQLPADRESLFFL</sequence>
<feature type="domain" description="Pili assembly chaperone N-terminal" evidence="2">
    <location>
        <begin position="24"/>
        <end position="109"/>
    </location>
</feature>
<proteinExistence type="predicted"/>
<dbReference type="SUPFAM" id="SSF49354">
    <property type="entry name" value="PapD-like"/>
    <property type="match status" value="1"/>
</dbReference>
<dbReference type="InterPro" id="IPR016147">
    <property type="entry name" value="Pili_assmbl_chaperone_N"/>
</dbReference>
<dbReference type="GO" id="GO:0071555">
    <property type="term" value="P:cell wall organization"/>
    <property type="evidence" value="ECO:0007669"/>
    <property type="project" value="InterPro"/>
</dbReference>
<evidence type="ECO:0000313" key="4">
    <source>
        <dbReference type="Proteomes" id="UP000019194"/>
    </source>
</evidence>
<dbReference type="AlphaFoldDB" id="A0A7G2IN43"/>
<feature type="chain" id="PRO_5029018522" evidence="1">
    <location>
        <begin position="23"/>
        <end position="109"/>
    </location>
</feature>
<dbReference type="Proteomes" id="UP000019194">
    <property type="component" value="Unassembled WGS sequence"/>
</dbReference>
<dbReference type="PRINTS" id="PR00969">
    <property type="entry name" value="CHAPERONPILI"/>
</dbReference>
<protein>
    <submittedName>
        <fullName evidence="3">Hypothetical fimbrial chaperone yqiH</fullName>
    </submittedName>
</protein>
<name>A0A7G2IN43_CITFR</name>
<evidence type="ECO:0000256" key="1">
    <source>
        <dbReference type="SAM" id="SignalP"/>
    </source>
</evidence>
<dbReference type="Gene3D" id="2.60.40.10">
    <property type="entry name" value="Immunoglobulins"/>
    <property type="match status" value="1"/>
</dbReference>
<dbReference type="InterPro" id="IPR013783">
    <property type="entry name" value="Ig-like_fold"/>
</dbReference>
<dbReference type="GO" id="GO:0030288">
    <property type="term" value="C:outer membrane-bounded periplasmic space"/>
    <property type="evidence" value="ECO:0007669"/>
    <property type="project" value="InterPro"/>
</dbReference>
<comment type="caution">
    <text evidence="3">The sequence shown here is derived from an EMBL/GenBank/DDBJ whole genome shotgun (WGS) entry which is preliminary data.</text>
</comment>
<dbReference type="InterPro" id="IPR001829">
    <property type="entry name" value="Pili_assmbl_chaperone_bac"/>
</dbReference>
<dbReference type="PANTHER" id="PTHR30251">
    <property type="entry name" value="PILUS ASSEMBLY CHAPERONE"/>
    <property type="match status" value="1"/>
</dbReference>
<dbReference type="InterPro" id="IPR008962">
    <property type="entry name" value="PapD-like_sf"/>
</dbReference>
<keyword evidence="1" id="KW-0732">Signal</keyword>
<accession>A0A7G2IN43</accession>
<dbReference type="PANTHER" id="PTHR30251:SF5">
    <property type="entry name" value="FIMBRIAL CHAPARONE PROTEIN"/>
    <property type="match status" value="1"/>
</dbReference>
<feature type="signal peptide" evidence="1">
    <location>
        <begin position="1"/>
        <end position="22"/>
    </location>
</feature>
<organism evidence="3 4">
    <name type="scientific">Citrobacter freundii</name>
    <dbReference type="NCBI Taxonomy" id="546"/>
    <lineage>
        <taxon>Bacteria</taxon>
        <taxon>Pseudomonadati</taxon>
        <taxon>Pseudomonadota</taxon>
        <taxon>Gammaproteobacteria</taxon>
        <taxon>Enterobacterales</taxon>
        <taxon>Enterobacteriaceae</taxon>
        <taxon>Citrobacter</taxon>
        <taxon>Citrobacter freundii complex</taxon>
    </lineage>
</organism>
<dbReference type="Pfam" id="PF00345">
    <property type="entry name" value="PapD_N"/>
    <property type="match status" value="1"/>
</dbReference>
<evidence type="ECO:0000259" key="2">
    <source>
        <dbReference type="Pfam" id="PF00345"/>
    </source>
</evidence>